<organism evidence="4 5">
    <name type="scientific">Rhizobium puerariae</name>
    <dbReference type="NCBI Taxonomy" id="1585791"/>
    <lineage>
        <taxon>Bacteria</taxon>
        <taxon>Pseudomonadati</taxon>
        <taxon>Pseudomonadota</taxon>
        <taxon>Alphaproteobacteria</taxon>
        <taxon>Hyphomicrobiales</taxon>
        <taxon>Rhizobiaceae</taxon>
        <taxon>Rhizobium/Agrobacterium group</taxon>
        <taxon>Rhizobium</taxon>
    </lineage>
</organism>
<evidence type="ECO:0000256" key="2">
    <source>
        <dbReference type="ARBA" id="ARBA00022801"/>
    </source>
</evidence>
<dbReference type="CDD" id="cd03443">
    <property type="entry name" value="PaaI_thioesterase"/>
    <property type="match status" value="1"/>
</dbReference>
<protein>
    <submittedName>
        <fullName evidence="4">PaaI family thioesterase</fullName>
        <ecNumber evidence="4">3.1.2.-</ecNumber>
    </submittedName>
</protein>
<dbReference type="InterPro" id="IPR006683">
    <property type="entry name" value="Thioestr_dom"/>
</dbReference>
<dbReference type="RefSeq" id="WP_377260854.1">
    <property type="nucleotide sequence ID" value="NZ_JBHMAA010000014.1"/>
</dbReference>
<evidence type="ECO:0000313" key="5">
    <source>
        <dbReference type="Proteomes" id="UP001589692"/>
    </source>
</evidence>
<dbReference type="EMBL" id="JBHMAA010000014">
    <property type="protein sequence ID" value="MFB9949620.1"/>
    <property type="molecule type" value="Genomic_DNA"/>
</dbReference>
<dbReference type="Gene3D" id="3.10.129.10">
    <property type="entry name" value="Hotdog Thioesterase"/>
    <property type="match status" value="1"/>
</dbReference>
<evidence type="ECO:0000313" key="4">
    <source>
        <dbReference type="EMBL" id="MFB9949620.1"/>
    </source>
</evidence>
<sequence>MSAAVDLQPWLAKSPFVAFLGLEIVAADPDAGELVMQMRFRPEFGRSSGGGERWHGGVISALADTAGDFALIMLHGAAPPTVNLRIDYLRPIVGVAVTARVKVRKTGRSIAFVDIDIHGEDGTLVAIARGNYATVGLPAAGPQEVKA</sequence>
<dbReference type="Pfam" id="PF03061">
    <property type="entry name" value="4HBT"/>
    <property type="match status" value="1"/>
</dbReference>
<comment type="caution">
    <text evidence="4">The sequence shown here is derived from an EMBL/GenBank/DDBJ whole genome shotgun (WGS) entry which is preliminary data.</text>
</comment>
<proteinExistence type="inferred from homology"/>
<comment type="similarity">
    <text evidence="1">Belongs to the thioesterase PaaI family.</text>
</comment>
<name>A0ABV6AG68_9HYPH</name>
<dbReference type="NCBIfam" id="TIGR00369">
    <property type="entry name" value="unchar_dom_1"/>
    <property type="match status" value="1"/>
</dbReference>
<evidence type="ECO:0000259" key="3">
    <source>
        <dbReference type="Pfam" id="PF03061"/>
    </source>
</evidence>
<dbReference type="InterPro" id="IPR039298">
    <property type="entry name" value="ACOT13"/>
</dbReference>
<reference evidence="4 5" key="1">
    <citation type="submission" date="2024-09" db="EMBL/GenBank/DDBJ databases">
        <authorList>
            <person name="Sun Q."/>
            <person name="Mori K."/>
        </authorList>
    </citation>
    <scope>NUCLEOTIDE SEQUENCE [LARGE SCALE GENOMIC DNA]</scope>
    <source>
        <strain evidence="4 5">TBRC 4938</strain>
    </source>
</reference>
<dbReference type="GO" id="GO:0016787">
    <property type="term" value="F:hydrolase activity"/>
    <property type="evidence" value="ECO:0007669"/>
    <property type="project" value="UniProtKB-KW"/>
</dbReference>
<dbReference type="PANTHER" id="PTHR21660">
    <property type="entry name" value="THIOESTERASE SUPERFAMILY MEMBER-RELATED"/>
    <property type="match status" value="1"/>
</dbReference>
<dbReference type="InterPro" id="IPR003736">
    <property type="entry name" value="PAAI_dom"/>
</dbReference>
<dbReference type="PANTHER" id="PTHR21660:SF1">
    <property type="entry name" value="ACYL-COENZYME A THIOESTERASE 13"/>
    <property type="match status" value="1"/>
</dbReference>
<evidence type="ECO:0000256" key="1">
    <source>
        <dbReference type="ARBA" id="ARBA00008324"/>
    </source>
</evidence>
<dbReference type="EC" id="3.1.2.-" evidence="4"/>
<dbReference type="SUPFAM" id="SSF54637">
    <property type="entry name" value="Thioesterase/thiol ester dehydrase-isomerase"/>
    <property type="match status" value="1"/>
</dbReference>
<dbReference type="Proteomes" id="UP001589692">
    <property type="component" value="Unassembled WGS sequence"/>
</dbReference>
<dbReference type="InterPro" id="IPR029069">
    <property type="entry name" value="HotDog_dom_sf"/>
</dbReference>
<feature type="domain" description="Thioesterase" evidence="3">
    <location>
        <begin position="54"/>
        <end position="126"/>
    </location>
</feature>
<gene>
    <name evidence="4" type="ORF">ACFFP0_12215</name>
</gene>
<keyword evidence="5" id="KW-1185">Reference proteome</keyword>
<keyword evidence="2 4" id="KW-0378">Hydrolase</keyword>
<accession>A0ABV6AG68</accession>